<dbReference type="STRING" id="645990.SAMN00120144_2109"/>
<name>A0A1W1VFJ6_9BACT</name>
<dbReference type="EMBL" id="FWWW01000058">
    <property type="protein sequence ID" value="SMB92179.1"/>
    <property type="molecule type" value="Genomic_DNA"/>
</dbReference>
<reference evidence="2 3" key="1">
    <citation type="submission" date="2017-04" db="EMBL/GenBank/DDBJ databases">
        <authorList>
            <person name="Afonso C.L."/>
            <person name="Miller P.J."/>
            <person name="Scott M.A."/>
            <person name="Spackman E."/>
            <person name="Goraichik I."/>
            <person name="Dimitrov K.M."/>
            <person name="Suarez D.L."/>
            <person name="Swayne D.E."/>
        </authorList>
    </citation>
    <scope>NUCLEOTIDE SEQUENCE [LARGE SCALE GENOMIC DNA]</scope>
    <source>
        <strain evidence="2 3">DSM 11622</strain>
    </source>
</reference>
<protein>
    <recommendedName>
        <fullName evidence="1">ISXO2-like transposase domain-containing protein</fullName>
    </recommendedName>
</protein>
<proteinExistence type="predicted"/>
<evidence type="ECO:0000259" key="1">
    <source>
        <dbReference type="Pfam" id="PF12762"/>
    </source>
</evidence>
<sequence length="91" mass="10476">MSVHGVVQHSAAQYVDGKVHTNSIESFWALFKCGIIGVYHHTSGKHLHLYVNEFTFRFNNRKLSEGSRFDVLLANTNNKHLTYKELIKESK</sequence>
<gene>
    <name evidence="2" type="ORF">SAMN00120144_2109</name>
</gene>
<dbReference type="AlphaFoldDB" id="A0A1W1VFJ6"/>
<dbReference type="InterPro" id="IPR024445">
    <property type="entry name" value="Tnp_ISXO2-like"/>
</dbReference>
<dbReference type="Proteomes" id="UP000192266">
    <property type="component" value="Unassembled WGS sequence"/>
</dbReference>
<evidence type="ECO:0000313" key="2">
    <source>
        <dbReference type="EMBL" id="SMB92179.1"/>
    </source>
</evidence>
<accession>A0A1W1VFJ6</accession>
<evidence type="ECO:0000313" key="3">
    <source>
        <dbReference type="Proteomes" id="UP000192266"/>
    </source>
</evidence>
<organism evidence="2 3">
    <name type="scientific">Hymenobacter roseosalivarius DSM 11622</name>
    <dbReference type="NCBI Taxonomy" id="645990"/>
    <lineage>
        <taxon>Bacteria</taxon>
        <taxon>Pseudomonadati</taxon>
        <taxon>Bacteroidota</taxon>
        <taxon>Cytophagia</taxon>
        <taxon>Cytophagales</taxon>
        <taxon>Hymenobacteraceae</taxon>
        <taxon>Hymenobacter</taxon>
    </lineage>
</organism>
<dbReference type="Pfam" id="PF12762">
    <property type="entry name" value="DDE_Tnp_IS1595"/>
    <property type="match status" value="1"/>
</dbReference>
<feature type="domain" description="ISXO2-like transposase" evidence="1">
    <location>
        <begin position="4"/>
        <end position="59"/>
    </location>
</feature>
<keyword evidence="3" id="KW-1185">Reference proteome</keyword>